<feature type="region of interest" description="Disordered" evidence="1">
    <location>
        <begin position="1"/>
        <end position="20"/>
    </location>
</feature>
<evidence type="ECO:0008006" key="4">
    <source>
        <dbReference type="Google" id="ProtNLM"/>
    </source>
</evidence>
<feature type="region of interest" description="Disordered" evidence="1">
    <location>
        <begin position="361"/>
        <end position="404"/>
    </location>
</feature>
<dbReference type="AlphaFoldDB" id="A0A199URD7"/>
<dbReference type="Proteomes" id="UP000092600">
    <property type="component" value="Unassembled WGS sequence"/>
</dbReference>
<dbReference type="EMBL" id="LSRQ01005555">
    <property type="protein sequence ID" value="OAY67377.1"/>
    <property type="molecule type" value="Genomic_DNA"/>
</dbReference>
<dbReference type="PANTHER" id="PTHR33414">
    <property type="entry name" value="PROTEIN PLASTID MOVEMENT IMPAIRED 1-RELATED 1"/>
    <property type="match status" value="1"/>
</dbReference>
<accession>A0A199URD7</accession>
<proteinExistence type="predicted"/>
<reference evidence="2 3" key="1">
    <citation type="journal article" date="2016" name="DNA Res.">
        <title>The draft genome of MD-2 pineapple using hybrid error correction of long reads.</title>
        <authorList>
            <person name="Redwan R.M."/>
            <person name="Saidin A."/>
            <person name="Kumar S.V."/>
        </authorList>
    </citation>
    <scope>NUCLEOTIDE SEQUENCE [LARGE SCALE GENOMIC DNA]</scope>
    <source>
        <strain evidence="3">cv. MD2</strain>
        <tissue evidence="2">Leaf</tissue>
    </source>
</reference>
<feature type="compositionally biased region" description="Low complexity" evidence="1">
    <location>
        <begin position="370"/>
        <end position="390"/>
    </location>
</feature>
<evidence type="ECO:0000313" key="3">
    <source>
        <dbReference type="Proteomes" id="UP000092600"/>
    </source>
</evidence>
<name>A0A199URD7_ANACO</name>
<feature type="compositionally biased region" description="Basic and acidic residues" evidence="1">
    <location>
        <begin position="1"/>
        <end position="15"/>
    </location>
</feature>
<evidence type="ECO:0000313" key="2">
    <source>
        <dbReference type="EMBL" id="OAY67377.1"/>
    </source>
</evidence>
<comment type="caution">
    <text evidence="2">The sequence shown here is derived from an EMBL/GenBank/DDBJ whole genome shotgun (WGS) entry which is preliminary data.</text>
</comment>
<dbReference type="PANTHER" id="PTHR33414:SF5">
    <property type="entry name" value="OS02G0817100 PROTEIN"/>
    <property type="match status" value="1"/>
</dbReference>
<gene>
    <name evidence="2" type="ORF">ACMD2_00433</name>
</gene>
<dbReference type="InterPro" id="IPR039614">
    <property type="entry name" value="PMI1-like"/>
</dbReference>
<evidence type="ECO:0000256" key="1">
    <source>
        <dbReference type="SAM" id="MobiDB-lite"/>
    </source>
</evidence>
<organism evidence="2 3">
    <name type="scientific">Ananas comosus</name>
    <name type="common">Pineapple</name>
    <name type="synonym">Ananas ananas</name>
    <dbReference type="NCBI Taxonomy" id="4615"/>
    <lineage>
        <taxon>Eukaryota</taxon>
        <taxon>Viridiplantae</taxon>
        <taxon>Streptophyta</taxon>
        <taxon>Embryophyta</taxon>
        <taxon>Tracheophyta</taxon>
        <taxon>Spermatophyta</taxon>
        <taxon>Magnoliopsida</taxon>
        <taxon>Liliopsida</taxon>
        <taxon>Poales</taxon>
        <taxon>Bromeliaceae</taxon>
        <taxon>Bromelioideae</taxon>
        <taxon>Ananas</taxon>
    </lineage>
</organism>
<protein>
    <recommendedName>
        <fullName evidence="4">C2 NT-type domain-containing protein</fullName>
    </recommendedName>
</protein>
<sequence>MDKVQHRARLLEDPGNKSSSKNVLFHWKRKLVGHVAGIRARRTRCVVCLQVHQITGMSPAMEGRGVIVGWRTKGCRGEHTRAVHVSRGAAAFDEIFLHYSRSDERAILRSFAVWVSLVDAADCDLGTFHVDLGELATVGNLNPKFGGKTTSLVLGGIASGGTLTLSVYCRMIEEENSESIGICLRTRPATGSARQASSIRSDRGFITIENSNSIVGNSTLPTDDGEDDGDFITIEKGTVSSRRPPSDSFDAESIGADGDEKPCLLMEIAEEFDAEKVEDEFLRILEEKCWRGGDDLDEDVEVLRKGVEGSLSLSLDLSLDLDLNSLIKEAEIELAKAAQMWRGRVGAALVEKEEYEDLMKRLGPNEESKNTTTTNKNNRYNNNNNNNNNNSGCVLGRNGFGSPI</sequence>